<name>A0ABQ3LPC1_9PSEU</name>
<accession>A0ABQ3LPC1</accession>
<dbReference type="EMBL" id="BNAY01000004">
    <property type="protein sequence ID" value="GHH20882.1"/>
    <property type="molecule type" value="Genomic_DNA"/>
</dbReference>
<reference evidence="2" key="1">
    <citation type="journal article" date="2019" name="Int. J. Syst. Evol. Microbiol.">
        <title>The Global Catalogue of Microorganisms (GCM) 10K type strain sequencing project: providing services to taxonomists for standard genome sequencing and annotation.</title>
        <authorList>
            <consortium name="The Broad Institute Genomics Platform"/>
            <consortium name="The Broad Institute Genome Sequencing Center for Infectious Disease"/>
            <person name="Wu L."/>
            <person name="Ma J."/>
        </authorList>
    </citation>
    <scope>NUCLEOTIDE SEQUENCE [LARGE SCALE GENOMIC DNA]</scope>
    <source>
        <strain evidence="2">CGMCC 4.7683</strain>
    </source>
</reference>
<evidence type="ECO:0000313" key="2">
    <source>
        <dbReference type="Proteomes" id="UP000635387"/>
    </source>
</evidence>
<comment type="caution">
    <text evidence="1">The sequence shown here is derived from an EMBL/GenBank/DDBJ whole genome shotgun (WGS) entry which is preliminary data.</text>
</comment>
<sequence length="111" mass="11774">MRLLIDTSKVTFTVGREVQPKTDQNGQQRFERNTNVPMWAVQLVAMDDGGAEVITVTVTGHQPPKVAVGQLVNPVELQAIPWAQNGKNGTAFRASDIKAVAGSKAGSASSS</sequence>
<evidence type="ECO:0000313" key="1">
    <source>
        <dbReference type="EMBL" id="GHH20882.1"/>
    </source>
</evidence>
<keyword evidence="2" id="KW-1185">Reference proteome</keyword>
<organism evidence="1 2">
    <name type="scientific">Amycolatopsis oliviviridis</name>
    <dbReference type="NCBI Taxonomy" id="1471590"/>
    <lineage>
        <taxon>Bacteria</taxon>
        <taxon>Bacillati</taxon>
        <taxon>Actinomycetota</taxon>
        <taxon>Actinomycetes</taxon>
        <taxon>Pseudonocardiales</taxon>
        <taxon>Pseudonocardiaceae</taxon>
        <taxon>Amycolatopsis</taxon>
    </lineage>
</organism>
<gene>
    <name evidence="1" type="ORF">GCM10017790_41280</name>
</gene>
<dbReference type="Proteomes" id="UP000635387">
    <property type="component" value="Unassembled WGS sequence"/>
</dbReference>
<protein>
    <submittedName>
        <fullName evidence="1">Regulatory protein</fullName>
    </submittedName>
</protein>
<proteinExistence type="predicted"/>